<proteinExistence type="predicted"/>
<organism evidence="1 2">
    <name type="scientific">Stylosanthes scabra</name>
    <dbReference type="NCBI Taxonomy" id="79078"/>
    <lineage>
        <taxon>Eukaryota</taxon>
        <taxon>Viridiplantae</taxon>
        <taxon>Streptophyta</taxon>
        <taxon>Embryophyta</taxon>
        <taxon>Tracheophyta</taxon>
        <taxon>Spermatophyta</taxon>
        <taxon>Magnoliopsida</taxon>
        <taxon>eudicotyledons</taxon>
        <taxon>Gunneridae</taxon>
        <taxon>Pentapetalae</taxon>
        <taxon>rosids</taxon>
        <taxon>fabids</taxon>
        <taxon>Fabales</taxon>
        <taxon>Fabaceae</taxon>
        <taxon>Papilionoideae</taxon>
        <taxon>50 kb inversion clade</taxon>
        <taxon>dalbergioids sensu lato</taxon>
        <taxon>Dalbergieae</taxon>
        <taxon>Pterocarpus clade</taxon>
        <taxon>Stylosanthes</taxon>
    </lineage>
</organism>
<protein>
    <submittedName>
        <fullName evidence="1">Uncharacterized protein</fullName>
    </submittedName>
</protein>
<sequence>MASPLPPYQATVNGVNPSHNPRRCFPCIAATDSATTKTRRCCCYGCRSVKHTWKGGRASPLLPSRGCFYMLRCRVSSRRNDALAIWLRPFSFLECSCRCVVVNSRHHRVSGRCHHCMWLSEFLLETQAPLLPVLVQVQFFARYSLHYGFVLLRVKREREFTATWLLWVMRLPLLQELRLIGANGIWELTVLA</sequence>
<evidence type="ECO:0000313" key="2">
    <source>
        <dbReference type="Proteomes" id="UP001341840"/>
    </source>
</evidence>
<dbReference type="EMBL" id="JASCZI010181685">
    <property type="protein sequence ID" value="MED6185331.1"/>
    <property type="molecule type" value="Genomic_DNA"/>
</dbReference>
<dbReference type="Proteomes" id="UP001341840">
    <property type="component" value="Unassembled WGS sequence"/>
</dbReference>
<evidence type="ECO:0000313" key="1">
    <source>
        <dbReference type="EMBL" id="MED6185331.1"/>
    </source>
</evidence>
<accession>A0ABU6WIW1</accession>
<comment type="caution">
    <text evidence="1">The sequence shown here is derived from an EMBL/GenBank/DDBJ whole genome shotgun (WGS) entry which is preliminary data.</text>
</comment>
<reference evidence="1 2" key="1">
    <citation type="journal article" date="2023" name="Plants (Basel)">
        <title>Bridging the Gap: Combining Genomics and Transcriptomics Approaches to Understand Stylosanthes scabra, an Orphan Legume from the Brazilian Caatinga.</title>
        <authorList>
            <person name="Ferreira-Neto J.R.C."/>
            <person name="da Silva M.D."/>
            <person name="Binneck E."/>
            <person name="de Melo N.F."/>
            <person name="da Silva R.H."/>
            <person name="de Melo A.L.T.M."/>
            <person name="Pandolfi V."/>
            <person name="Bustamante F.O."/>
            <person name="Brasileiro-Vidal A.C."/>
            <person name="Benko-Iseppon A.M."/>
        </authorList>
    </citation>
    <scope>NUCLEOTIDE SEQUENCE [LARGE SCALE GENOMIC DNA]</scope>
    <source>
        <tissue evidence="1">Leaves</tissue>
    </source>
</reference>
<keyword evidence="2" id="KW-1185">Reference proteome</keyword>
<gene>
    <name evidence="1" type="ORF">PIB30_055989</name>
</gene>
<name>A0ABU6WIW1_9FABA</name>